<dbReference type="AlphaFoldDB" id="A0A919PN37"/>
<gene>
    <name evidence="2" type="ORF">Dsi01nite_046930</name>
</gene>
<evidence type="ECO:0000256" key="1">
    <source>
        <dbReference type="RuleBase" id="RU362001"/>
    </source>
</evidence>
<sequence>MGDGYGGITYAYGTIEAAAGNIDSFIGFMNSELADVESKLRPLETEWTSDAQQAYLACKTKWRNNADEIIQVLGQLKSALSAASSSMQQADQAAAKAFPGA</sequence>
<protein>
    <recommendedName>
        <fullName evidence="1">ESAT-6-like protein</fullName>
    </recommendedName>
</protein>
<dbReference type="Gene3D" id="1.10.287.1060">
    <property type="entry name" value="ESAT-6-like"/>
    <property type="match status" value="1"/>
</dbReference>
<dbReference type="NCBIfam" id="TIGR03930">
    <property type="entry name" value="WXG100_ESAT6"/>
    <property type="match status" value="1"/>
</dbReference>
<dbReference type="InterPro" id="IPR036689">
    <property type="entry name" value="ESAT-6-like_sf"/>
</dbReference>
<dbReference type="InterPro" id="IPR010310">
    <property type="entry name" value="T7SS_ESAT-6-like"/>
</dbReference>
<evidence type="ECO:0000313" key="2">
    <source>
        <dbReference type="EMBL" id="GIG46652.1"/>
    </source>
</evidence>
<keyword evidence="3" id="KW-1185">Reference proteome</keyword>
<evidence type="ECO:0000313" key="3">
    <source>
        <dbReference type="Proteomes" id="UP000660611"/>
    </source>
</evidence>
<reference evidence="2" key="1">
    <citation type="submission" date="2021-01" db="EMBL/GenBank/DDBJ databases">
        <title>Whole genome shotgun sequence of Dactylosporangium siamense NBRC 106093.</title>
        <authorList>
            <person name="Komaki H."/>
            <person name="Tamura T."/>
        </authorList>
    </citation>
    <scope>NUCLEOTIDE SEQUENCE</scope>
    <source>
        <strain evidence="2">NBRC 106093</strain>
    </source>
</reference>
<comment type="similarity">
    <text evidence="1">Belongs to the WXG100 family.</text>
</comment>
<dbReference type="SUPFAM" id="SSF140453">
    <property type="entry name" value="EsxAB dimer-like"/>
    <property type="match status" value="1"/>
</dbReference>
<accession>A0A919PN37</accession>
<organism evidence="2 3">
    <name type="scientific">Dactylosporangium siamense</name>
    <dbReference type="NCBI Taxonomy" id="685454"/>
    <lineage>
        <taxon>Bacteria</taxon>
        <taxon>Bacillati</taxon>
        <taxon>Actinomycetota</taxon>
        <taxon>Actinomycetes</taxon>
        <taxon>Micromonosporales</taxon>
        <taxon>Micromonosporaceae</taxon>
        <taxon>Dactylosporangium</taxon>
    </lineage>
</organism>
<dbReference type="EMBL" id="BONQ01000073">
    <property type="protein sequence ID" value="GIG46652.1"/>
    <property type="molecule type" value="Genomic_DNA"/>
</dbReference>
<dbReference type="Proteomes" id="UP000660611">
    <property type="component" value="Unassembled WGS sequence"/>
</dbReference>
<dbReference type="RefSeq" id="WP_203848416.1">
    <property type="nucleotide sequence ID" value="NZ_BAAAVW010000015.1"/>
</dbReference>
<name>A0A919PN37_9ACTN</name>
<comment type="caution">
    <text evidence="2">The sequence shown here is derived from an EMBL/GenBank/DDBJ whole genome shotgun (WGS) entry which is preliminary data.</text>
</comment>
<dbReference type="Pfam" id="PF06013">
    <property type="entry name" value="WXG100"/>
    <property type="match status" value="1"/>
</dbReference>
<proteinExistence type="inferred from homology"/>